<dbReference type="SUPFAM" id="SSF47576">
    <property type="entry name" value="Calponin-homology domain, CH-domain"/>
    <property type="match status" value="1"/>
</dbReference>
<keyword evidence="2" id="KW-0963">Cytoplasm</keyword>
<evidence type="ECO:0000313" key="8">
    <source>
        <dbReference type="EMBL" id="ADM10956.1"/>
    </source>
</evidence>
<dbReference type="GeneID" id="9698618"/>
<evidence type="ECO:0000256" key="3">
    <source>
        <dbReference type="ARBA" id="ARBA00022701"/>
    </source>
</evidence>
<dbReference type="HOGENOM" id="CLU_077755_0_0_1"/>
<accession>E0S5H1</accession>
<dbReference type="Gene3D" id="1.10.418.10">
    <property type="entry name" value="Calponin-like domain"/>
    <property type="match status" value="1"/>
</dbReference>
<keyword evidence="3 5" id="KW-0493">Microtubule</keyword>
<dbReference type="Pfam" id="PF03271">
    <property type="entry name" value="EB1"/>
    <property type="match status" value="1"/>
</dbReference>
<reference evidence="8 9" key="1">
    <citation type="journal article" date="2010" name="Nat. Commun.">
        <title>The complete sequence of the smallest known nuclear genome from the microsporidian Encephalitozoon intestinalis.</title>
        <authorList>
            <person name="Corradi N."/>
            <person name="Pombert J.-F."/>
            <person name="Farinelli L."/>
            <person name="Didier E.S."/>
            <person name="Keeling P.J."/>
        </authorList>
    </citation>
    <scope>NUCLEOTIDE SEQUENCE [LARGE SCALE GENOMIC DNA]</scope>
    <source>
        <strain evidence="8 9">ATCC 50506</strain>
    </source>
</reference>
<protein>
    <recommendedName>
        <fullName evidence="7">EB1 C-terminal domain-containing protein</fullName>
    </recommendedName>
</protein>
<gene>
    <name evidence="8" type="ORF">Eint_010940</name>
</gene>
<dbReference type="Proteomes" id="UP000002313">
    <property type="component" value="Chromosome I"/>
</dbReference>
<dbReference type="PROSITE" id="PS51230">
    <property type="entry name" value="EB1_C"/>
    <property type="match status" value="1"/>
</dbReference>
<dbReference type="OrthoDB" id="2119228at2759"/>
<organism evidence="8 9">
    <name type="scientific">Encephalitozoon intestinalis (strain ATCC 50506)</name>
    <name type="common">Microsporidian parasite</name>
    <name type="synonym">Septata intestinalis</name>
    <dbReference type="NCBI Taxonomy" id="876142"/>
    <lineage>
        <taxon>Eukaryota</taxon>
        <taxon>Fungi</taxon>
        <taxon>Fungi incertae sedis</taxon>
        <taxon>Microsporidia</taxon>
        <taxon>Unikaryonidae</taxon>
        <taxon>Encephalitozoon</taxon>
    </lineage>
</organism>
<dbReference type="SUPFAM" id="SSF140612">
    <property type="entry name" value="EB1 dimerisation domain-like"/>
    <property type="match status" value="1"/>
</dbReference>
<evidence type="ECO:0000256" key="2">
    <source>
        <dbReference type="ARBA" id="ARBA00022490"/>
    </source>
</evidence>
<evidence type="ECO:0000259" key="7">
    <source>
        <dbReference type="PROSITE" id="PS51230"/>
    </source>
</evidence>
<dbReference type="RefSeq" id="XP_003072316.1">
    <property type="nucleotide sequence ID" value="XM_003072270.1"/>
</dbReference>
<dbReference type="AlphaFoldDB" id="E0S5H1"/>
<evidence type="ECO:0000256" key="6">
    <source>
        <dbReference type="SAM" id="Coils"/>
    </source>
</evidence>
<dbReference type="EMBL" id="CP001942">
    <property type="protein sequence ID" value="ADM10956.1"/>
    <property type="molecule type" value="Genomic_DNA"/>
</dbReference>
<feature type="domain" description="EB1 C-terminal" evidence="7">
    <location>
        <begin position="173"/>
        <end position="240"/>
    </location>
</feature>
<dbReference type="VEuPathDB" id="MicrosporidiaDB:Eint_010940"/>
<keyword evidence="9" id="KW-1185">Reference proteome</keyword>
<dbReference type="KEGG" id="ein:Eint_010940"/>
<dbReference type="InterPro" id="IPR027328">
    <property type="entry name" value="MAPRE"/>
</dbReference>
<proteinExistence type="predicted"/>
<dbReference type="PANTHER" id="PTHR10623">
    <property type="entry name" value="MICROTUBULE-ASSOCIATED PROTEIN RP/EB FAMILY MEMBER"/>
    <property type="match status" value="1"/>
</dbReference>
<dbReference type="InterPro" id="IPR004953">
    <property type="entry name" value="EB1_C"/>
</dbReference>
<keyword evidence="6" id="KW-0175">Coiled coil</keyword>
<comment type="subcellular location">
    <subcellularLocation>
        <location evidence="1">Cytoplasm</location>
        <location evidence="1">Cytoskeleton</location>
    </subcellularLocation>
</comment>
<dbReference type="Gene3D" id="1.20.5.1430">
    <property type="match status" value="1"/>
</dbReference>
<feature type="coiled-coil region" evidence="6">
    <location>
        <begin position="135"/>
        <end position="176"/>
    </location>
</feature>
<keyword evidence="4" id="KW-0206">Cytoskeleton</keyword>
<evidence type="ECO:0000256" key="4">
    <source>
        <dbReference type="ARBA" id="ARBA00023212"/>
    </source>
</evidence>
<evidence type="ECO:0000256" key="5">
    <source>
        <dbReference type="PROSITE-ProRule" id="PRU00576"/>
    </source>
</evidence>
<name>E0S5H1_ENCIT</name>
<evidence type="ECO:0000313" key="9">
    <source>
        <dbReference type="Proteomes" id="UP000002313"/>
    </source>
</evidence>
<dbReference type="InterPro" id="IPR036133">
    <property type="entry name" value="EB1_C_sf"/>
</dbReference>
<dbReference type="GO" id="GO:0008017">
    <property type="term" value="F:microtubule binding"/>
    <property type="evidence" value="ECO:0007669"/>
    <property type="project" value="InterPro"/>
</dbReference>
<sequence>MTQKSRRELIEWIRSLGIEISAIEELGRGVVICRILSIIHKDFPSNFVRNPIGEHDYLRNMKICQEFFGLRNIKLYFPIDRLVKCKMQDNLEVAQWLAKYYFKNMGERHPREGISSRSSKAPSPLPSTAVHCSKCRNITEVMALKENRIKELEDTIAEMRDQVKQMEDEQNMMEQALASRSVPRGFDDDEVKSLLMTFEKERDFYFKKLFTIEKYFLERKGLDEDLKNDVLGILYEENAE</sequence>
<reference evidence="8 9" key="2">
    <citation type="journal article" date="2012" name="Proc. Natl. Acad. Sci. U.S.A.">
        <title>Gain and loss of multiple functionally related, horizontally transferred genes in the reduced genomes of two microsporidian parasites.</title>
        <authorList>
            <person name="Pombert J.-F."/>
            <person name="Selman M."/>
            <person name="Burki F."/>
            <person name="Bardell F.T."/>
            <person name="Farinelli L."/>
            <person name="Solter L.F."/>
            <person name="Whitman D.W."/>
            <person name="Weiss L.M."/>
            <person name="Corradi N."/>
            <person name="Keeling P.J."/>
        </authorList>
    </citation>
    <scope>NUCLEOTIDE SEQUENCE [LARGE SCALE GENOMIC DNA]</scope>
    <source>
        <strain evidence="8 9">ATCC 50506</strain>
    </source>
</reference>
<evidence type="ECO:0000256" key="1">
    <source>
        <dbReference type="ARBA" id="ARBA00004245"/>
    </source>
</evidence>
<dbReference type="GO" id="GO:0005874">
    <property type="term" value="C:microtubule"/>
    <property type="evidence" value="ECO:0007669"/>
    <property type="project" value="UniProtKB-KW"/>
</dbReference>
<dbReference type="InterPro" id="IPR036872">
    <property type="entry name" value="CH_dom_sf"/>
</dbReference>